<comment type="caution">
    <text evidence="1">The sequence shown here is derived from an EMBL/GenBank/DDBJ whole genome shotgun (WGS) entry which is preliminary data.</text>
</comment>
<sequence>MCRPGYNKKMKKRRCMKARIDQKSHGSNAATPAVVMVPEVGFSFDLGPRFTLGEFQKSPYVSPSISTSISPMNVDLERERVGTADDGGR</sequence>
<dbReference type="Proteomes" id="UP001055879">
    <property type="component" value="Linkage Group LG05"/>
</dbReference>
<keyword evidence="2" id="KW-1185">Reference proteome</keyword>
<accession>A0ACB9C476</accession>
<protein>
    <submittedName>
        <fullName evidence="1">Uncharacterized protein</fullName>
    </submittedName>
</protein>
<reference evidence="1 2" key="2">
    <citation type="journal article" date="2022" name="Mol. Ecol. Resour.">
        <title>The genomes of chicory, endive, great burdock and yacon provide insights into Asteraceae paleo-polyploidization history and plant inulin production.</title>
        <authorList>
            <person name="Fan W."/>
            <person name="Wang S."/>
            <person name="Wang H."/>
            <person name="Wang A."/>
            <person name="Jiang F."/>
            <person name="Liu H."/>
            <person name="Zhao H."/>
            <person name="Xu D."/>
            <person name="Zhang Y."/>
        </authorList>
    </citation>
    <scope>NUCLEOTIDE SEQUENCE [LARGE SCALE GENOMIC DNA]</scope>
    <source>
        <strain evidence="2">cv. Niubang</strain>
    </source>
</reference>
<name>A0ACB9C476_ARCLA</name>
<evidence type="ECO:0000313" key="1">
    <source>
        <dbReference type="EMBL" id="KAI3729137.1"/>
    </source>
</evidence>
<evidence type="ECO:0000313" key="2">
    <source>
        <dbReference type="Proteomes" id="UP001055879"/>
    </source>
</evidence>
<gene>
    <name evidence="1" type="ORF">L6452_17787</name>
</gene>
<proteinExistence type="predicted"/>
<organism evidence="1 2">
    <name type="scientific">Arctium lappa</name>
    <name type="common">Greater burdock</name>
    <name type="synonym">Lappa major</name>
    <dbReference type="NCBI Taxonomy" id="4217"/>
    <lineage>
        <taxon>Eukaryota</taxon>
        <taxon>Viridiplantae</taxon>
        <taxon>Streptophyta</taxon>
        <taxon>Embryophyta</taxon>
        <taxon>Tracheophyta</taxon>
        <taxon>Spermatophyta</taxon>
        <taxon>Magnoliopsida</taxon>
        <taxon>eudicotyledons</taxon>
        <taxon>Gunneridae</taxon>
        <taxon>Pentapetalae</taxon>
        <taxon>asterids</taxon>
        <taxon>campanulids</taxon>
        <taxon>Asterales</taxon>
        <taxon>Asteraceae</taxon>
        <taxon>Carduoideae</taxon>
        <taxon>Cardueae</taxon>
        <taxon>Arctiinae</taxon>
        <taxon>Arctium</taxon>
    </lineage>
</organism>
<reference evidence="2" key="1">
    <citation type="journal article" date="2022" name="Mol. Ecol. Resour.">
        <title>The genomes of chicory, endive, great burdock and yacon provide insights into Asteraceae palaeo-polyploidization history and plant inulin production.</title>
        <authorList>
            <person name="Fan W."/>
            <person name="Wang S."/>
            <person name="Wang H."/>
            <person name="Wang A."/>
            <person name="Jiang F."/>
            <person name="Liu H."/>
            <person name="Zhao H."/>
            <person name="Xu D."/>
            <person name="Zhang Y."/>
        </authorList>
    </citation>
    <scope>NUCLEOTIDE SEQUENCE [LARGE SCALE GENOMIC DNA]</scope>
    <source>
        <strain evidence="2">cv. Niubang</strain>
    </source>
</reference>
<dbReference type="EMBL" id="CM042051">
    <property type="protein sequence ID" value="KAI3729137.1"/>
    <property type="molecule type" value="Genomic_DNA"/>
</dbReference>